<dbReference type="InterPro" id="IPR009003">
    <property type="entry name" value="Peptidase_S1_PA"/>
</dbReference>
<keyword evidence="5" id="KW-0472">Membrane</keyword>
<evidence type="ECO:0000256" key="1">
    <source>
        <dbReference type="ARBA" id="ARBA00010541"/>
    </source>
</evidence>
<dbReference type="InterPro" id="IPR036034">
    <property type="entry name" value="PDZ_sf"/>
</dbReference>
<dbReference type="EMBL" id="LQYS01000025">
    <property type="protein sequence ID" value="KYD17551.1"/>
    <property type="molecule type" value="Genomic_DNA"/>
</dbReference>
<dbReference type="PATRIC" id="fig|81408.3.peg.2646"/>
<dbReference type="InterPro" id="IPR001940">
    <property type="entry name" value="Peptidase_S1C"/>
</dbReference>
<evidence type="ECO:0000313" key="7">
    <source>
        <dbReference type="EMBL" id="KYD17551.1"/>
    </source>
</evidence>
<dbReference type="SMART" id="SM00228">
    <property type="entry name" value="PDZ"/>
    <property type="match status" value="1"/>
</dbReference>
<evidence type="ECO:0000259" key="6">
    <source>
        <dbReference type="SMART" id="SM00228"/>
    </source>
</evidence>
<evidence type="ECO:0000256" key="4">
    <source>
        <dbReference type="ARBA" id="ARBA00022825"/>
    </source>
</evidence>
<evidence type="ECO:0000256" key="3">
    <source>
        <dbReference type="ARBA" id="ARBA00022801"/>
    </source>
</evidence>
<dbReference type="InterPro" id="IPR043504">
    <property type="entry name" value="Peptidase_S1_PA_chymotrypsin"/>
</dbReference>
<organism evidence="7 8">
    <name type="scientific">Saccharococcus caldoxylosilyticus</name>
    <dbReference type="NCBI Taxonomy" id="81408"/>
    <lineage>
        <taxon>Bacteria</taxon>
        <taxon>Bacillati</taxon>
        <taxon>Bacillota</taxon>
        <taxon>Bacilli</taxon>
        <taxon>Bacillales</taxon>
        <taxon>Anoxybacillaceae</taxon>
        <taxon>Saccharococcus</taxon>
    </lineage>
</organism>
<dbReference type="FunFam" id="2.40.10.10:FF:000001">
    <property type="entry name" value="Periplasmic serine protease DegS"/>
    <property type="match status" value="1"/>
</dbReference>
<dbReference type="GO" id="GO:0004252">
    <property type="term" value="F:serine-type endopeptidase activity"/>
    <property type="evidence" value="ECO:0007669"/>
    <property type="project" value="InterPro"/>
</dbReference>
<dbReference type="SUPFAM" id="SSF50156">
    <property type="entry name" value="PDZ domain-like"/>
    <property type="match status" value="1"/>
</dbReference>
<evidence type="ECO:0000313" key="8">
    <source>
        <dbReference type="Proteomes" id="UP000075455"/>
    </source>
</evidence>
<dbReference type="SUPFAM" id="SSF50494">
    <property type="entry name" value="Trypsin-like serine proteases"/>
    <property type="match status" value="1"/>
</dbReference>
<name>A0A150LZJ9_9BACL</name>
<sequence length="430" mass="47192">MLIHDYNEEWIAYRKERSLRKGLVRMGYYDDHYEQYRQIQKRKRSGWFVSTLVGAVLGAFLVVISIPALSRWDVLPYDIVPKENGQAPNKETAKTPSVQQNVSVNVTSQVTAAIDKVSDAVVGIVNIQEASFWSQEGEAGVGSGVIYKKENGKAFIVTNHHVVENASQLEVSLKDGKRVPAKLLGSDMLMDLAVLEIDAKHVKKVAEFGNSDTVKPGEPVIAIGNPLGLQFAGSVTQGIISGTNRTVEVDFDQDGAPDWNAEVLQTDAAINPGNSGGALVNIEGQVIGINSMKIAQEEVEGIGFAIPINTAIPIISDLEKYGQVRRPYMGVELRSLSDISSYHLQATLHLPKNVTEGAAIIEVVPMSPAAQAGLKQFDVIVALDDHKIRNVLDLRKYLYTKKSIGDEMKVTFYRDGEKRTVTMKLARESF</sequence>
<comment type="caution">
    <text evidence="7">The sequence shown here is derived from an EMBL/GenBank/DDBJ whole genome shotgun (WGS) entry which is preliminary data.</text>
</comment>
<dbReference type="Gene3D" id="2.30.42.10">
    <property type="match status" value="1"/>
</dbReference>
<comment type="similarity">
    <text evidence="1">Belongs to the peptidase S1C family.</text>
</comment>
<keyword evidence="2" id="KW-0645">Protease</keyword>
<feature type="domain" description="PDZ" evidence="6">
    <location>
        <begin position="327"/>
        <end position="416"/>
    </location>
</feature>
<keyword evidence="5" id="KW-0812">Transmembrane</keyword>
<keyword evidence="4" id="KW-0720">Serine protease</keyword>
<feature type="transmembrane region" description="Helical" evidence="5">
    <location>
        <begin position="47"/>
        <end position="69"/>
    </location>
</feature>
<dbReference type="Proteomes" id="UP000075455">
    <property type="component" value="Unassembled WGS sequence"/>
</dbReference>
<dbReference type="Pfam" id="PF13365">
    <property type="entry name" value="Trypsin_2"/>
    <property type="match status" value="1"/>
</dbReference>
<keyword evidence="5" id="KW-1133">Transmembrane helix</keyword>
<dbReference type="eggNOG" id="COG0265">
    <property type="taxonomic scope" value="Bacteria"/>
</dbReference>
<accession>A0A150LZJ9</accession>
<gene>
    <name evidence="7" type="ORF">B4119_3974</name>
</gene>
<dbReference type="PANTHER" id="PTHR22939">
    <property type="entry name" value="SERINE PROTEASE FAMILY S1C HTRA-RELATED"/>
    <property type="match status" value="1"/>
</dbReference>
<proteinExistence type="inferred from homology"/>
<reference evidence="7 8" key="1">
    <citation type="submission" date="2016-01" db="EMBL/GenBank/DDBJ databases">
        <title>Draft Genome Sequences of Seven Thermophilic Sporeformers Isolated from Foods.</title>
        <authorList>
            <person name="Berendsen E.M."/>
            <person name="Wells-Bennik M.H."/>
            <person name="Krawcyk A.O."/>
            <person name="De Jong A."/>
            <person name="Holsappel S."/>
            <person name="Eijlander R.T."/>
            <person name="Kuipers O.P."/>
        </authorList>
    </citation>
    <scope>NUCLEOTIDE SEQUENCE [LARGE SCALE GENOMIC DNA]</scope>
    <source>
        <strain evidence="7 8">B4119</strain>
    </source>
</reference>
<keyword evidence="3" id="KW-0378">Hydrolase</keyword>
<dbReference type="PRINTS" id="PR00834">
    <property type="entry name" value="PROTEASES2C"/>
</dbReference>
<dbReference type="Gene3D" id="2.40.10.10">
    <property type="entry name" value="Trypsin-like serine proteases"/>
    <property type="match status" value="2"/>
</dbReference>
<evidence type="ECO:0000256" key="2">
    <source>
        <dbReference type="ARBA" id="ARBA00022670"/>
    </source>
</evidence>
<evidence type="ECO:0000256" key="5">
    <source>
        <dbReference type="SAM" id="Phobius"/>
    </source>
</evidence>
<dbReference type="STRING" id="81408.B4119_3974"/>
<dbReference type="Pfam" id="PF13180">
    <property type="entry name" value="PDZ_2"/>
    <property type="match status" value="1"/>
</dbReference>
<dbReference type="InterPro" id="IPR001478">
    <property type="entry name" value="PDZ"/>
</dbReference>
<dbReference type="GO" id="GO:0006508">
    <property type="term" value="P:proteolysis"/>
    <property type="evidence" value="ECO:0007669"/>
    <property type="project" value="UniProtKB-KW"/>
</dbReference>
<protein>
    <recommendedName>
        <fullName evidence="6">PDZ domain-containing protein</fullName>
    </recommendedName>
</protein>
<dbReference type="PANTHER" id="PTHR22939:SF129">
    <property type="entry name" value="SERINE PROTEASE HTRA2, MITOCHONDRIAL"/>
    <property type="match status" value="1"/>
</dbReference>
<dbReference type="AlphaFoldDB" id="A0A150LZJ9"/>